<dbReference type="AlphaFoldDB" id="A0A8S4MZR6"/>
<reference evidence="10" key="1">
    <citation type="submission" date="2022-03" db="EMBL/GenBank/DDBJ databases">
        <authorList>
            <person name="Martin C."/>
        </authorList>
    </citation>
    <scope>NUCLEOTIDE SEQUENCE</scope>
</reference>
<keyword evidence="1" id="KW-0596">Phosphopantetheine</keyword>
<evidence type="ECO:0000256" key="4">
    <source>
        <dbReference type="ARBA" id="ARBA00022857"/>
    </source>
</evidence>
<dbReference type="PANTHER" id="PTHR43775:SF7">
    <property type="entry name" value="FATTY ACID SYNTHASE"/>
    <property type="match status" value="1"/>
</dbReference>
<dbReference type="GO" id="GO:0004312">
    <property type="term" value="F:fatty acid synthase activity"/>
    <property type="evidence" value="ECO:0007669"/>
    <property type="project" value="TreeGrafter"/>
</dbReference>
<feature type="non-terminal residue" evidence="10">
    <location>
        <position position="108"/>
    </location>
</feature>
<keyword evidence="4" id="KW-0521">NADP</keyword>
<evidence type="ECO:0000256" key="6">
    <source>
        <dbReference type="ARBA" id="ARBA00023098"/>
    </source>
</evidence>
<protein>
    <recommendedName>
        <fullName evidence="9">Malonyl-CoA:ACP transacylase (MAT) domain-containing protein</fullName>
    </recommendedName>
</protein>
<evidence type="ECO:0000256" key="7">
    <source>
        <dbReference type="ARBA" id="ARBA00023160"/>
    </source>
</evidence>
<evidence type="ECO:0000256" key="1">
    <source>
        <dbReference type="ARBA" id="ARBA00022450"/>
    </source>
</evidence>
<evidence type="ECO:0000313" key="10">
    <source>
        <dbReference type="EMBL" id="CAH1774054.1"/>
    </source>
</evidence>
<dbReference type="Pfam" id="PF00698">
    <property type="entry name" value="Acyl_transf_1"/>
    <property type="match status" value="1"/>
</dbReference>
<accession>A0A8S4MZR6</accession>
<evidence type="ECO:0000259" key="9">
    <source>
        <dbReference type="Pfam" id="PF00698"/>
    </source>
</evidence>
<name>A0A8S4MZR6_OWEFU</name>
<sequence>CSNETMDVGNSSTEKRPIWYVFSGMGSQWYKMGRDLMQLDNFKHSIMKCHIALKPYGIDLFKILMEDDENVFNDTIHSFVGIASIQVALVDLLKLLGVRPDGILGHSV</sequence>
<dbReference type="InterPro" id="IPR016035">
    <property type="entry name" value="Acyl_Trfase/lysoPLipase"/>
</dbReference>
<dbReference type="EMBL" id="CAIIXF020000001">
    <property type="protein sequence ID" value="CAH1774054.1"/>
    <property type="molecule type" value="Genomic_DNA"/>
</dbReference>
<dbReference type="InterPro" id="IPR014043">
    <property type="entry name" value="Acyl_transferase_dom"/>
</dbReference>
<keyword evidence="11" id="KW-1185">Reference proteome</keyword>
<keyword evidence="2" id="KW-0444">Lipid biosynthesis</keyword>
<dbReference type="OrthoDB" id="329835at2759"/>
<dbReference type="Gene3D" id="3.40.366.10">
    <property type="entry name" value="Malonyl-Coenzyme A Acyl Carrier Protein, domain 2"/>
    <property type="match status" value="1"/>
</dbReference>
<evidence type="ECO:0000313" key="11">
    <source>
        <dbReference type="Proteomes" id="UP000749559"/>
    </source>
</evidence>
<evidence type="ECO:0000256" key="5">
    <source>
        <dbReference type="ARBA" id="ARBA00023002"/>
    </source>
</evidence>
<dbReference type="Proteomes" id="UP000749559">
    <property type="component" value="Unassembled WGS sequence"/>
</dbReference>
<feature type="domain" description="Malonyl-CoA:ACP transacylase (MAT)" evidence="9">
    <location>
        <begin position="19"/>
        <end position="108"/>
    </location>
</feature>
<dbReference type="InterPro" id="IPR050091">
    <property type="entry name" value="PKS_NRPS_Biosynth_Enz"/>
</dbReference>
<keyword evidence="8" id="KW-0511">Multifunctional enzyme</keyword>
<comment type="caution">
    <text evidence="10">The sequence shown here is derived from an EMBL/GenBank/DDBJ whole genome shotgun (WGS) entry which is preliminary data.</text>
</comment>
<organism evidence="10 11">
    <name type="scientific">Owenia fusiformis</name>
    <name type="common">Polychaete worm</name>
    <dbReference type="NCBI Taxonomy" id="6347"/>
    <lineage>
        <taxon>Eukaryota</taxon>
        <taxon>Metazoa</taxon>
        <taxon>Spiralia</taxon>
        <taxon>Lophotrochozoa</taxon>
        <taxon>Annelida</taxon>
        <taxon>Polychaeta</taxon>
        <taxon>Sedentaria</taxon>
        <taxon>Canalipalpata</taxon>
        <taxon>Sabellida</taxon>
        <taxon>Oweniida</taxon>
        <taxon>Oweniidae</taxon>
        <taxon>Owenia</taxon>
    </lineage>
</organism>
<dbReference type="PANTHER" id="PTHR43775">
    <property type="entry name" value="FATTY ACID SYNTHASE"/>
    <property type="match status" value="1"/>
</dbReference>
<keyword evidence="6" id="KW-0443">Lipid metabolism</keyword>
<dbReference type="InterPro" id="IPR001227">
    <property type="entry name" value="Ac_transferase_dom_sf"/>
</dbReference>
<feature type="non-terminal residue" evidence="10">
    <location>
        <position position="1"/>
    </location>
</feature>
<dbReference type="GO" id="GO:0006633">
    <property type="term" value="P:fatty acid biosynthetic process"/>
    <property type="evidence" value="ECO:0007669"/>
    <property type="project" value="UniProtKB-KW"/>
</dbReference>
<evidence type="ECO:0000256" key="3">
    <source>
        <dbReference type="ARBA" id="ARBA00022832"/>
    </source>
</evidence>
<dbReference type="SUPFAM" id="SSF52151">
    <property type="entry name" value="FabD/lysophospholipase-like"/>
    <property type="match status" value="1"/>
</dbReference>
<keyword evidence="5" id="KW-0560">Oxidoreductase</keyword>
<proteinExistence type="predicted"/>
<keyword evidence="7" id="KW-0275">Fatty acid biosynthesis</keyword>
<dbReference type="GO" id="GO:0016491">
    <property type="term" value="F:oxidoreductase activity"/>
    <property type="evidence" value="ECO:0007669"/>
    <property type="project" value="UniProtKB-KW"/>
</dbReference>
<evidence type="ECO:0000256" key="2">
    <source>
        <dbReference type="ARBA" id="ARBA00022516"/>
    </source>
</evidence>
<evidence type="ECO:0000256" key="8">
    <source>
        <dbReference type="ARBA" id="ARBA00023268"/>
    </source>
</evidence>
<keyword evidence="3" id="KW-0276">Fatty acid metabolism</keyword>
<gene>
    <name evidence="10" type="ORF">OFUS_LOCUS1576</name>
</gene>